<accession>A0A1I0NKB4</accession>
<keyword evidence="2" id="KW-1185">Reference proteome</keyword>
<evidence type="ECO:0000313" key="1">
    <source>
        <dbReference type="EMBL" id="SEW01743.1"/>
    </source>
</evidence>
<dbReference type="Proteomes" id="UP000199469">
    <property type="component" value="Unassembled WGS sequence"/>
</dbReference>
<organism evidence="1 2">
    <name type="scientific">Chryseobacterium wanjuense</name>
    <dbReference type="NCBI Taxonomy" id="356305"/>
    <lineage>
        <taxon>Bacteria</taxon>
        <taxon>Pseudomonadati</taxon>
        <taxon>Bacteroidota</taxon>
        <taxon>Flavobacteriia</taxon>
        <taxon>Flavobacteriales</taxon>
        <taxon>Weeksellaceae</taxon>
        <taxon>Chryseobacterium group</taxon>
        <taxon>Chryseobacterium</taxon>
    </lineage>
</organism>
<gene>
    <name evidence="1" type="ORF">SAMN05421841_0642</name>
</gene>
<reference evidence="2" key="1">
    <citation type="submission" date="2016-10" db="EMBL/GenBank/DDBJ databases">
        <authorList>
            <person name="Varghese N."/>
            <person name="Submissions S."/>
        </authorList>
    </citation>
    <scope>NUCLEOTIDE SEQUENCE [LARGE SCALE GENOMIC DNA]</scope>
    <source>
        <strain evidence="2">DSM 17724</strain>
    </source>
</reference>
<protein>
    <submittedName>
        <fullName evidence="1">Uncharacterized protein</fullName>
    </submittedName>
</protein>
<sequence length="265" mass="29914">MVILTSCNTNDDETILEGKQAAAVDRQGWTQTSVLLAGLNNPEDTSFMRSELNKLINFWGIPVQMMFVNDPVDPNGSMNAISYDNGSMIYYGYTFYNDAKSKAGNIGNVFILGHEYGHQIQYKFQLPQIITENTSRGIELEADGLSGYYLGRNQVSFQQVAIAANYAAAIGDFNITDPSHHGIPSQRRSAVRLGYLLSANALTPQQFDMYFKYYYFGVLNGQYKIKDNSSISIDPELDQNISKHLEEIQRIKNGEMSYEEYRNLK</sequence>
<dbReference type="STRING" id="356305.SAMN05421841_0642"/>
<name>A0A1I0NKB4_9FLAO</name>
<dbReference type="OrthoDB" id="9152336at2"/>
<dbReference type="EMBL" id="FOIU01000001">
    <property type="protein sequence ID" value="SEW01743.1"/>
    <property type="molecule type" value="Genomic_DNA"/>
</dbReference>
<dbReference type="AlphaFoldDB" id="A0A1I0NKB4"/>
<proteinExistence type="predicted"/>
<dbReference type="RefSeq" id="WP_089790605.1">
    <property type="nucleotide sequence ID" value="NZ_FOIU01000001.1"/>
</dbReference>
<evidence type="ECO:0000313" key="2">
    <source>
        <dbReference type="Proteomes" id="UP000199469"/>
    </source>
</evidence>